<feature type="domain" description="MADF" evidence="3">
    <location>
        <begin position="10"/>
        <end position="106"/>
    </location>
</feature>
<dbReference type="PROSITE" id="PS51029">
    <property type="entry name" value="MADF"/>
    <property type="match status" value="1"/>
</dbReference>
<dbReference type="InterPro" id="IPR006578">
    <property type="entry name" value="MADF-dom"/>
</dbReference>
<dbReference type="GO" id="GO:0005634">
    <property type="term" value="C:nucleus"/>
    <property type="evidence" value="ECO:0007669"/>
    <property type="project" value="UniProtKB-SubCell"/>
</dbReference>
<keyword evidence="6" id="KW-1185">Reference proteome</keyword>
<comment type="caution">
    <text evidence="5">The sequence shown here is derived from an EMBL/GenBank/DDBJ whole genome shotgun (WGS) entry which is preliminary data.</text>
</comment>
<evidence type="ECO:0008006" key="7">
    <source>
        <dbReference type="Google" id="ProtNLM"/>
    </source>
</evidence>
<evidence type="ECO:0000256" key="2">
    <source>
        <dbReference type="SAM" id="MobiDB-lite"/>
    </source>
</evidence>
<organism evidence="5 6">
    <name type="scientific">Exocentrus adspersus</name>
    <dbReference type="NCBI Taxonomy" id="1586481"/>
    <lineage>
        <taxon>Eukaryota</taxon>
        <taxon>Metazoa</taxon>
        <taxon>Ecdysozoa</taxon>
        <taxon>Arthropoda</taxon>
        <taxon>Hexapoda</taxon>
        <taxon>Insecta</taxon>
        <taxon>Pterygota</taxon>
        <taxon>Neoptera</taxon>
        <taxon>Endopterygota</taxon>
        <taxon>Coleoptera</taxon>
        <taxon>Polyphaga</taxon>
        <taxon>Cucujiformia</taxon>
        <taxon>Chrysomeloidea</taxon>
        <taxon>Cerambycidae</taxon>
        <taxon>Lamiinae</taxon>
        <taxon>Acanthocinini</taxon>
        <taxon>Exocentrus</taxon>
    </lineage>
</organism>
<dbReference type="GO" id="GO:0005667">
    <property type="term" value="C:transcription regulator complex"/>
    <property type="evidence" value="ECO:0007669"/>
    <property type="project" value="TreeGrafter"/>
</dbReference>
<gene>
    <name evidence="5" type="ORF">NQ315_002253</name>
</gene>
<feature type="compositionally biased region" description="Basic and acidic residues" evidence="2">
    <location>
        <begin position="119"/>
        <end position="132"/>
    </location>
</feature>
<evidence type="ECO:0000259" key="4">
    <source>
        <dbReference type="PROSITE" id="PS51031"/>
    </source>
</evidence>
<feature type="region of interest" description="Disordered" evidence="2">
    <location>
        <begin position="111"/>
        <end position="137"/>
    </location>
</feature>
<evidence type="ECO:0000259" key="3">
    <source>
        <dbReference type="PROSITE" id="PS51029"/>
    </source>
</evidence>
<feature type="domain" description="BESS" evidence="4">
    <location>
        <begin position="140"/>
        <end position="179"/>
    </location>
</feature>
<dbReference type="PANTHER" id="PTHR12243">
    <property type="entry name" value="MADF DOMAIN TRANSCRIPTION FACTOR"/>
    <property type="match status" value="1"/>
</dbReference>
<comment type="subcellular location">
    <subcellularLocation>
        <location evidence="1">Nucleus</location>
    </subcellularLocation>
</comment>
<evidence type="ECO:0000313" key="5">
    <source>
        <dbReference type="EMBL" id="KAJ8917236.1"/>
    </source>
</evidence>
<dbReference type="Proteomes" id="UP001159042">
    <property type="component" value="Unassembled WGS sequence"/>
</dbReference>
<dbReference type="Pfam" id="PF02944">
    <property type="entry name" value="BESS"/>
    <property type="match status" value="1"/>
</dbReference>
<dbReference type="PANTHER" id="PTHR12243:SF69">
    <property type="entry name" value="SI:CH73-59F11.3"/>
    <property type="match status" value="1"/>
</dbReference>
<dbReference type="PROSITE" id="PS51031">
    <property type="entry name" value="BESS"/>
    <property type="match status" value="1"/>
</dbReference>
<evidence type="ECO:0000313" key="6">
    <source>
        <dbReference type="Proteomes" id="UP001159042"/>
    </source>
</evidence>
<dbReference type="GO" id="GO:0006357">
    <property type="term" value="P:regulation of transcription by RNA polymerase II"/>
    <property type="evidence" value="ECO:0007669"/>
    <property type="project" value="TreeGrafter"/>
</dbReference>
<feature type="region of interest" description="Disordered" evidence="2">
    <location>
        <begin position="194"/>
        <end position="233"/>
    </location>
</feature>
<dbReference type="InterPro" id="IPR039353">
    <property type="entry name" value="TF_Adf1"/>
</dbReference>
<reference evidence="5 6" key="1">
    <citation type="journal article" date="2023" name="Insect Mol. Biol.">
        <title>Genome sequencing provides insights into the evolution of gene families encoding plant cell wall-degrading enzymes in longhorned beetles.</title>
        <authorList>
            <person name="Shin N.R."/>
            <person name="Okamura Y."/>
            <person name="Kirsch R."/>
            <person name="Pauchet Y."/>
        </authorList>
    </citation>
    <scope>NUCLEOTIDE SEQUENCE [LARGE SCALE GENOMIC DNA]</scope>
    <source>
        <strain evidence="5">EAD_L_NR</strain>
    </source>
</reference>
<dbReference type="GO" id="GO:0003677">
    <property type="term" value="F:DNA binding"/>
    <property type="evidence" value="ECO:0007669"/>
    <property type="project" value="InterPro"/>
</dbReference>
<accession>A0AAV8VS84</accession>
<dbReference type="EMBL" id="JANEYG010000034">
    <property type="protein sequence ID" value="KAJ8917236.1"/>
    <property type="molecule type" value="Genomic_DNA"/>
</dbReference>
<dbReference type="Pfam" id="PF10545">
    <property type="entry name" value="MADF_DNA_bdg"/>
    <property type="match status" value="1"/>
</dbReference>
<dbReference type="InterPro" id="IPR004210">
    <property type="entry name" value="BESS_motif"/>
</dbReference>
<protein>
    <recommendedName>
        <fullName evidence="7">MADF domain-containing protein</fullName>
    </recommendedName>
</protein>
<sequence>MDGNKIDIEKLIEEVKLRPTLWDMTTDDYSDRAKRKECWDEITDAFADRGTAPEEKQKLGELLHKKWKNIRDRFARELQDAKYEGRNKRAPYLHAHQLHFLKDKLVRKKTSCASEKDEDPSRKRPLPDDAAGRKRAKIDEDDNRHFLLSLLPSMSALPRWLNTNCRIELMQCISKYETYALQQCQPPFSVPQLHLVPPGGQPSSENEGASPAPSLASEMSGYSAEEDSKFGIY</sequence>
<name>A0AAV8VS84_9CUCU</name>
<keyword evidence="1" id="KW-0539">Nucleus</keyword>
<proteinExistence type="predicted"/>
<dbReference type="SMART" id="SM00595">
    <property type="entry name" value="MADF"/>
    <property type="match status" value="1"/>
</dbReference>
<evidence type="ECO:0000256" key="1">
    <source>
        <dbReference type="PROSITE-ProRule" id="PRU00371"/>
    </source>
</evidence>
<dbReference type="AlphaFoldDB" id="A0AAV8VS84"/>